<gene>
    <name evidence="2" type="ORF">O181_052835</name>
</gene>
<protein>
    <recommendedName>
        <fullName evidence="1">Retroviral polymerase SH3-like domain-containing protein</fullName>
    </recommendedName>
</protein>
<keyword evidence="3" id="KW-1185">Reference proteome</keyword>
<feature type="domain" description="Retroviral polymerase SH3-like" evidence="1">
    <location>
        <begin position="67"/>
        <end position="121"/>
    </location>
</feature>
<dbReference type="OrthoDB" id="3344688at2759"/>
<evidence type="ECO:0000313" key="3">
    <source>
        <dbReference type="Proteomes" id="UP000765509"/>
    </source>
</evidence>
<dbReference type="CDD" id="cd09272">
    <property type="entry name" value="RNase_HI_RT_Ty1"/>
    <property type="match status" value="1"/>
</dbReference>
<dbReference type="PANTHER" id="PTHR11439">
    <property type="entry name" value="GAG-POL-RELATED RETROTRANSPOSON"/>
    <property type="match status" value="1"/>
</dbReference>
<comment type="caution">
    <text evidence="2">The sequence shown here is derived from an EMBL/GenBank/DDBJ whole genome shotgun (WGS) entry which is preliminary data.</text>
</comment>
<organism evidence="2 3">
    <name type="scientific">Austropuccinia psidii MF-1</name>
    <dbReference type="NCBI Taxonomy" id="1389203"/>
    <lineage>
        <taxon>Eukaryota</taxon>
        <taxon>Fungi</taxon>
        <taxon>Dikarya</taxon>
        <taxon>Basidiomycota</taxon>
        <taxon>Pucciniomycotina</taxon>
        <taxon>Pucciniomycetes</taxon>
        <taxon>Pucciniales</taxon>
        <taxon>Sphaerophragmiaceae</taxon>
        <taxon>Austropuccinia</taxon>
    </lineage>
</organism>
<dbReference type="EMBL" id="AVOT02023206">
    <property type="protein sequence ID" value="MBW0513120.1"/>
    <property type="molecule type" value="Genomic_DNA"/>
</dbReference>
<name>A0A9Q3DZK4_9BASI</name>
<reference evidence="2" key="1">
    <citation type="submission" date="2021-03" db="EMBL/GenBank/DDBJ databases">
        <title>Draft genome sequence of rust myrtle Austropuccinia psidii MF-1, a brazilian biotype.</title>
        <authorList>
            <person name="Quecine M.C."/>
            <person name="Pachon D.M.R."/>
            <person name="Bonatelli M.L."/>
            <person name="Correr F.H."/>
            <person name="Franceschini L.M."/>
            <person name="Leite T.F."/>
            <person name="Margarido G.R.A."/>
            <person name="Almeida C.A."/>
            <person name="Ferrarezi J.A."/>
            <person name="Labate C.A."/>
        </authorList>
    </citation>
    <scope>NUCLEOTIDE SEQUENCE</scope>
    <source>
        <strain evidence="2">MF-1</strain>
    </source>
</reference>
<dbReference type="InterPro" id="IPR057670">
    <property type="entry name" value="SH3_retrovirus"/>
</dbReference>
<dbReference type="Proteomes" id="UP000765509">
    <property type="component" value="Unassembled WGS sequence"/>
</dbReference>
<dbReference type="AlphaFoldDB" id="A0A9Q3DZK4"/>
<proteinExistence type="predicted"/>
<evidence type="ECO:0000259" key="1">
    <source>
        <dbReference type="Pfam" id="PF25597"/>
    </source>
</evidence>
<evidence type="ECO:0000313" key="2">
    <source>
        <dbReference type="EMBL" id="MBW0513120.1"/>
    </source>
</evidence>
<accession>A0A9Q3DZK4</accession>
<sequence>MIRKHECLSHSGTEKGCEACHLGKETRSQFKNKNECNTDPIDLMGPITPTSLGGSKYVLVAVDTGSCFSWNSYKRRLDERSEKGVLVGYEQEFGVYQVLLDNSSKIIRTRDVSFVQKKNPYKIAQLPEKTQSQNADDSDYPIKPAKNQLAEELIPTRESNQLTEERQPIIVRLCIPNTQNETRNNEEVIQINQSHYIEELLKKYNMEDCKVTLTPMQRNLKLKAATEAEKDEFKTLNENYRSAIGSLNYLSQCTRPDVAYAVGHLSQLLEKPSCQHWASLKRVLRYLKGTKDLGINYHKTGENEIVGYSDSSWAEDLGQRSWSGYIFTMSGGIISWRSKKLGGVSGSSIEAKFRLFLYSFHEAKWLSLLQSEVTHEEREQTTIYNDNQGAISRAKIQSITQGLKTLMFITIALEIL</sequence>
<dbReference type="PANTHER" id="PTHR11439:SF483">
    <property type="entry name" value="PEPTIDE SYNTHASE GLIP-LIKE, PUTATIVE (AFU_ORTHOLOGUE AFUA_3G12920)-RELATED"/>
    <property type="match status" value="1"/>
</dbReference>
<dbReference type="Pfam" id="PF25597">
    <property type="entry name" value="SH3_retrovirus"/>
    <property type="match status" value="1"/>
</dbReference>